<feature type="region of interest" description="Disordered" evidence="1">
    <location>
        <begin position="1"/>
        <end position="127"/>
    </location>
</feature>
<dbReference type="EMBL" id="MBFR01000444">
    <property type="protein sequence ID" value="PVU87801.1"/>
    <property type="molecule type" value="Genomic_DNA"/>
</dbReference>
<evidence type="ECO:0000313" key="3">
    <source>
        <dbReference type="Proteomes" id="UP000245383"/>
    </source>
</evidence>
<organism evidence="2 3">
    <name type="scientific">Smittium simulii</name>
    <dbReference type="NCBI Taxonomy" id="133385"/>
    <lineage>
        <taxon>Eukaryota</taxon>
        <taxon>Fungi</taxon>
        <taxon>Fungi incertae sedis</taxon>
        <taxon>Zoopagomycota</taxon>
        <taxon>Kickxellomycotina</taxon>
        <taxon>Harpellomycetes</taxon>
        <taxon>Harpellales</taxon>
        <taxon>Legeriomycetaceae</taxon>
        <taxon>Smittium</taxon>
    </lineage>
</organism>
<name>A0A2T9Y632_9FUNG</name>
<keyword evidence="3" id="KW-1185">Reference proteome</keyword>
<feature type="region of interest" description="Disordered" evidence="1">
    <location>
        <begin position="209"/>
        <end position="291"/>
    </location>
</feature>
<comment type="caution">
    <text evidence="2">The sequence shown here is derived from an EMBL/GenBank/DDBJ whole genome shotgun (WGS) entry which is preliminary data.</text>
</comment>
<feature type="region of interest" description="Disordered" evidence="1">
    <location>
        <begin position="404"/>
        <end position="428"/>
    </location>
</feature>
<sequence>MNSSSANKISTRSATRAVASNSKPLSSPAAGLSVNTHTVFQSSHQSSPQTRIIPSNVPTTSSAKNIVNKVTRNPTALKNPERNSSYNHRNSSIQESTPVKPLSVQNRVSSQAHKNLYNIPDIPSRPATSMRIVSSSNLKPRSSNIVSVDSLNNSLNSSKRVPSFSQPRLSSASNHRASVINAVAFNNKVNTPTNSSDININATRVSLQRSHTSMQKINTPTSRNNTPIVSTNQPNLRPGTSFQNRRPSVQRPVTSMNLATRKPSTPNIFNSSNSYNTNNLPKTQNGYPIDNQPTLMRSSLSRGGFYTPSISRINSSSVLAQNLANLNSNRVNTPTSLNPTTVNSIINKIKSTNINHSGASNSLPSLNNVDTSESISISKTNILKARQLVSELIKINSSSNINNSTSCTKSDFDKSSSDSPIKSIDENGYRSNHSTLISVNQPLSSTSDSNKEKGSDVYFLNESANNSKQNISLLYELQNLLG</sequence>
<feature type="compositionally biased region" description="Polar residues" evidence="1">
    <location>
        <begin position="1"/>
        <end position="25"/>
    </location>
</feature>
<gene>
    <name evidence="2" type="ORF">BB561_006175</name>
</gene>
<reference evidence="2 3" key="1">
    <citation type="journal article" date="2018" name="MBio">
        <title>Comparative Genomics Reveals the Core Gene Toolbox for the Fungus-Insect Symbiosis.</title>
        <authorList>
            <person name="Wang Y."/>
            <person name="Stata M."/>
            <person name="Wang W."/>
            <person name="Stajich J.E."/>
            <person name="White M.M."/>
            <person name="Moncalvo J.M."/>
        </authorList>
    </citation>
    <scope>NUCLEOTIDE SEQUENCE [LARGE SCALE GENOMIC DNA]</scope>
    <source>
        <strain evidence="2 3">SWE-8-4</strain>
    </source>
</reference>
<protein>
    <submittedName>
        <fullName evidence="2">Uncharacterized protein</fullName>
    </submittedName>
</protein>
<proteinExistence type="predicted"/>
<evidence type="ECO:0000256" key="1">
    <source>
        <dbReference type="SAM" id="MobiDB-lite"/>
    </source>
</evidence>
<feature type="compositionally biased region" description="Polar residues" evidence="1">
    <location>
        <begin position="33"/>
        <end position="113"/>
    </location>
</feature>
<evidence type="ECO:0000313" key="2">
    <source>
        <dbReference type="EMBL" id="PVU87801.1"/>
    </source>
</evidence>
<dbReference type="AlphaFoldDB" id="A0A2T9Y632"/>
<accession>A0A2T9Y632</accession>
<dbReference type="Proteomes" id="UP000245383">
    <property type="component" value="Unassembled WGS sequence"/>
</dbReference>